<dbReference type="Proteomes" id="UP000246964">
    <property type="component" value="Unassembled WGS sequence"/>
</dbReference>
<dbReference type="Gene3D" id="3.40.50.12370">
    <property type="match status" value="1"/>
</dbReference>
<dbReference type="OrthoDB" id="9804721at2"/>
<dbReference type="RefSeq" id="WP_110076844.1">
    <property type="nucleotide sequence ID" value="NZ_QGTT01000022.1"/>
</dbReference>
<dbReference type="InterPro" id="IPR006015">
    <property type="entry name" value="Universal_stress_UspA"/>
</dbReference>
<evidence type="ECO:0000313" key="4">
    <source>
        <dbReference type="Proteomes" id="UP000246964"/>
    </source>
</evidence>
<evidence type="ECO:0000256" key="1">
    <source>
        <dbReference type="ARBA" id="ARBA00008791"/>
    </source>
</evidence>
<comment type="similarity">
    <text evidence="1">Belongs to the universal stress protein A family.</text>
</comment>
<dbReference type="PANTHER" id="PTHR46268:SF6">
    <property type="entry name" value="UNIVERSAL STRESS PROTEIN UP12"/>
    <property type="match status" value="1"/>
</dbReference>
<dbReference type="PANTHER" id="PTHR46268">
    <property type="entry name" value="STRESS RESPONSE PROTEIN NHAX"/>
    <property type="match status" value="1"/>
</dbReference>
<organism evidence="3 4">
    <name type="scientific">Pseudidiomarina maritima</name>
    <dbReference type="NCBI Taxonomy" id="519453"/>
    <lineage>
        <taxon>Bacteria</taxon>
        <taxon>Pseudomonadati</taxon>
        <taxon>Pseudomonadota</taxon>
        <taxon>Gammaproteobacteria</taxon>
        <taxon>Alteromonadales</taxon>
        <taxon>Idiomarinaceae</taxon>
        <taxon>Pseudidiomarina</taxon>
    </lineage>
</organism>
<name>A0A317PYZ2_9GAMM</name>
<dbReference type="InterPro" id="IPR006016">
    <property type="entry name" value="UspA"/>
</dbReference>
<evidence type="ECO:0000259" key="2">
    <source>
        <dbReference type="Pfam" id="PF00582"/>
    </source>
</evidence>
<dbReference type="EMBL" id="QGTT01000022">
    <property type="protein sequence ID" value="PWW08870.1"/>
    <property type="molecule type" value="Genomic_DNA"/>
</dbReference>
<dbReference type="PRINTS" id="PR01438">
    <property type="entry name" value="UNVRSLSTRESS"/>
</dbReference>
<protein>
    <submittedName>
        <fullName evidence="3">Nucleotide-binding universal stress UspA family protein</fullName>
    </submittedName>
</protein>
<comment type="caution">
    <text evidence="3">The sequence shown here is derived from an EMBL/GenBank/DDBJ whole genome shotgun (WGS) entry which is preliminary data.</text>
</comment>
<dbReference type="CDD" id="cd00293">
    <property type="entry name" value="USP-like"/>
    <property type="match status" value="2"/>
</dbReference>
<reference evidence="3 4" key="1">
    <citation type="submission" date="2018-05" db="EMBL/GenBank/DDBJ databases">
        <title>Freshwater and sediment microbial communities from various areas in North America, analyzing microbe dynamics in response to fracking.</title>
        <authorList>
            <person name="Lamendella R."/>
        </authorList>
    </citation>
    <scope>NUCLEOTIDE SEQUENCE [LARGE SCALE GENOMIC DNA]</scope>
    <source>
        <strain evidence="3 4">125B1</strain>
    </source>
</reference>
<dbReference type="SUPFAM" id="SSF52402">
    <property type="entry name" value="Adenine nucleotide alpha hydrolases-like"/>
    <property type="match status" value="2"/>
</dbReference>
<proteinExistence type="inferred from homology"/>
<gene>
    <name evidence="3" type="ORF">DET45_12216</name>
</gene>
<evidence type="ECO:0000313" key="3">
    <source>
        <dbReference type="EMBL" id="PWW08870.1"/>
    </source>
</evidence>
<keyword evidence="4" id="KW-1185">Reference proteome</keyword>
<feature type="domain" description="UspA" evidence="2">
    <location>
        <begin position="2"/>
        <end position="155"/>
    </location>
</feature>
<accession>A0A317PYZ2</accession>
<sequence length="283" mass="30777">MTNVIACIDGSSASTGVVDSAAWASNQLSAPLTLLHVIEDSHHSARQDMTGNIGLGSREKLLDELAEIDAKRGKLLLEQGHLLLEDAKKRALQNANVSDISMRQRHGKLIDTLLALESETRLLVLGIHGEEHAKGEHIGSQLETVLRRVHKPILLSPDIFEKPQSAMLAYDGSGTTKRGIELLSKSPLFTGMPVHVVMVGADSDTNRAELDWAKQSLIDGGHEVETAIVAGDVEPALHEYQHKHDIGMMVMGAYGHSKIRQFLVGSTTTSMLEQSKTPLLILR</sequence>
<dbReference type="Pfam" id="PF00582">
    <property type="entry name" value="Usp"/>
    <property type="match status" value="2"/>
</dbReference>
<dbReference type="AlphaFoldDB" id="A0A317PYZ2"/>
<feature type="domain" description="UspA" evidence="2">
    <location>
        <begin position="209"/>
        <end position="283"/>
    </location>
</feature>